<proteinExistence type="predicted"/>
<evidence type="ECO:0000313" key="1">
    <source>
        <dbReference type="EMBL" id="AGN30237.1"/>
    </source>
</evidence>
<gene>
    <name evidence="1" type="ORF">VPFG_00238</name>
</gene>
<name>R9TJG7_9CAUD</name>
<sequence>MISLLVKVEAFKLLEDKDLLRDTCQYTCNILEDNAHQVSTYGRIAIGEYIEEKGLEFLQCVLDEEINFSFDFDRESIAESVRDKFPGAFVNHISGEDIECFAEVRRAWLEFLTVERDV</sequence>
<dbReference type="EMBL" id="HQ317393">
    <property type="protein sequence ID" value="AGN30237.1"/>
    <property type="molecule type" value="Genomic_DNA"/>
</dbReference>
<reference evidence="1 2" key="1">
    <citation type="journal article" date="2014" name="Genome Biol. Evol.">
        <title>Composite Conserved Promoter-Terminator Motifs (PeSLs) that Mediate Modular Shuffling in the Diverse T4-Like Myoviruses.</title>
        <authorList>
            <person name="Comeau A.M."/>
            <person name="Arbiol C."/>
            <person name="Krisch H.M."/>
        </authorList>
    </citation>
    <scope>NUCLEOTIDE SEQUENCE [LARGE SCALE GENOMIC DNA]</scope>
</reference>
<keyword evidence="2" id="KW-1185">Reference proteome</keyword>
<organism evidence="1 2">
    <name type="scientific">Vibrio phage nt-1</name>
    <dbReference type="NCBI Taxonomy" id="115992"/>
    <lineage>
        <taxon>Viruses</taxon>
        <taxon>Duplodnaviria</taxon>
        <taxon>Heunggongvirae</taxon>
        <taxon>Uroviricota</taxon>
        <taxon>Caudoviricetes</taxon>
        <taxon>Pantevenvirales</taxon>
        <taxon>Straboviridae</taxon>
        <taxon>Mylasvirus</taxon>
        <taxon>Mylasvirus persius</taxon>
    </lineage>
</organism>
<protein>
    <submittedName>
        <fullName evidence="1">Uncharacterized protein</fullName>
    </submittedName>
</protein>
<dbReference type="RefSeq" id="YP_008125386.1">
    <property type="nucleotide sequence ID" value="NC_021529.2"/>
</dbReference>
<dbReference type="KEGG" id="vg:15926691"/>
<dbReference type="Proteomes" id="UP000201461">
    <property type="component" value="Segment"/>
</dbReference>
<dbReference type="GeneID" id="15926691"/>
<evidence type="ECO:0000313" key="2">
    <source>
        <dbReference type="Proteomes" id="UP000201461"/>
    </source>
</evidence>
<accession>R9TJG7</accession>